<evidence type="ECO:0000313" key="3">
    <source>
        <dbReference type="Proteomes" id="UP000663193"/>
    </source>
</evidence>
<dbReference type="AlphaFoldDB" id="A0A7U2F1E0"/>
<organism evidence="2 3">
    <name type="scientific">Phaeosphaeria nodorum (strain SN15 / ATCC MYA-4574 / FGSC 10173)</name>
    <name type="common">Glume blotch fungus</name>
    <name type="synonym">Parastagonospora nodorum</name>
    <dbReference type="NCBI Taxonomy" id="321614"/>
    <lineage>
        <taxon>Eukaryota</taxon>
        <taxon>Fungi</taxon>
        <taxon>Dikarya</taxon>
        <taxon>Ascomycota</taxon>
        <taxon>Pezizomycotina</taxon>
        <taxon>Dothideomycetes</taxon>
        <taxon>Pleosporomycetidae</taxon>
        <taxon>Pleosporales</taxon>
        <taxon>Pleosporineae</taxon>
        <taxon>Phaeosphaeriaceae</taxon>
        <taxon>Parastagonospora</taxon>
    </lineage>
</organism>
<dbReference type="OMA" id="AWVMAND"/>
<name>A0A7U2F1E0_PHANO</name>
<protein>
    <submittedName>
        <fullName evidence="2">Uncharacterized protein</fullName>
    </submittedName>
</protein>
<evidence type="ECO:0000256" key="1">
    <source>
        <dbReference type="SAM" id="MobiDB-lite"/>
    </source>
</evidence>
<dbReference type="EMBL" id="CP069028">
    <property type="protein sequence ID" value="QRC96827.1"/>
    <property type="molecule type" value="Genomic_DNA"/>
</dbReference>
<feature type="region of interest" description="Disordered" evidence="1">
    <location>
        <begin position="1"/>
        <end position="47"/>
    </location>
</feature>
<feature type="compositionally biased region" description="Acidic residues" evidence="1">
    <location>
        <begin position="7"/>
        <end position="40"/>
    </location>
</feature>
<evidence type="ECO:0000313" key="2">
    <source>
        <dbReference type="EMBL" id="QRC96827.1"/>
    </source>
</evidence>
<dbReference type="KEGG" id="pno:SNOG_01718"/>
<reference evidence="3" key="1">
    <citation type="journal article" date="2021" name="BMC Genomics">
        <title>Chromosome-level genome assembly and manually-curated proteome of model necrotroph Parastagonospora nodorum Sn15 reveals a genome-wide trove of candidate effector homologs, and redundancy of virulence-related functions within an accessory chromosome.</title>
        <authorList>
            <person name="Bertazzoni S."/>
            <person name="Jones D.A.B."/>
            <person name="Phan H.T."/>
            <person name="Tan K.-C."/>
            <person name="Hane J.K."/>
        </authorList>
    </citation>
    <scope>NUCLEOTIDE SEQUENCE [LARGE SCALE GENOMIC DNA]</scope>
    <source>
        <strain evidence="3">SN15 / ATCC MYA-4574 / FGSC 10173)</strain>
    </source>
</reference>
<gene>
    <name evidence="2" type="ORF">JI435_017180</name>
</gene>
<dbReference type="Proteomes" id="UP000663193">
    <property type="component" value="Chromosome 6"/>
</dbReference>
<dbReference type="VEuPathDB" id="FungiDB:JI435_017180"/>
<dbReference type="OrthoDB" id="3801165at2759"/>
<dbReference type="RefSeq" id="XP_001792350.1">
    <property type="nucleotide sequence ID" value="XM_001792298.1"/>
</dbReference>
<accession>A0A7U2F1E0</accession>
<keyword evidence="3" id="KW-1185">Reference proteome</keyword>
<sequence>MSALFPADEDIYSDHEEDYDDEDYGDYDGDGDLEMTDDSPGEQRGSQKFTHQELLDLNNRVEKNLKIKWSKIPIFMRKSTHDILFNAALLRYTFIDPDLQLPFYFRNYNTIAKSNFMAEKGVTQHFDITRAIFYYGIDELHCFSRRSHHVRYNIILMAFAWTSGFDTKYCKAGCENFVKAYIKAWIEGLVFEHEMIDTRERDAFFGEWKTGPFDLYFFTDGYAKTMRARLRAHRERFTALGTSPLVSDFLLTLKNGELSDAAFEENGAALAFQWAMSYIADANGTQAVKNKEHAERGGSAGWIEEGSKTLGEVEWDGDLVNAVLEDIDPTLPDPESIKMNKREVDWAGAWITRDQIFRTILKPEEEVGAQSPEVDMMAEMMAKMMST</sequence>
<proteinExistence type="predicted"/>